<gene>
    <name evidence="3" type="ORF">RB653_008531</name>
</gene>
<accession>A0AAN7YU27</accession>
<sequence>MIKINLIIILIISNLFEIAISSPVDGNYPAGGLYFGVSSNFLLSESEKFTQYIQNELLSMELPDQSGDSDGVQYSFTYFKLALNLQDFFYAQLGPGIFQMGWDTITFNLQWDYEICVKKVVKLCESGTITVYTASGQSVSLGTNLDVLFNTSNAKIEATTTVMPFEEGALVASVHCTDSVCLIPINDIVSEVSSQFVSQVNSAVTKAINDKAPSIEQMFTPTKQIPITMDSGNQYWIDLEGCLVEANYSSNSPSTITAAINGGIILENTDGSYIYPTQTPSYIPYDSQMESFTSDYCVTITGYFIESLLDAVLVPEFPMTIEPSQIPQSSPIQLNTSSDFFSGIAPNLTSTYPNVGIQVNLMSPIIPKVTINSSAIILTGFEISSTFLVLTDDNAIPVFNVLFIIDAEISSIVYTDGISVFSLNSTLISVTPNVTITDSTVGSIDASGFAQLIEMIQSIIKIPSITYPVPSKYSITNVKSQLGDQIIQLTFDLVENTSKISKNLKKSVKLN</sequence>
<dbReference type="SUPFAM" id="SSF55394">
    <property type="entry name" value="Bactericidal permeability-increasing protein, BPI"/>
    <property type="match status" value="1"/>
</dbReference>
<proteinExistence type="predicted"/>
<dbReference type="InterPro" id="IPR001124">
    <property type="entry name" value="Lipid-bd_serum_glycop_C"/>
</dbReference>
<dbReference type="Gene3D" id="3.15.20.10">
    <property type="entry name" value="Bactericidal permeability-increasing protein, domain 2"/>
    <property type="match status" value="1"/>
</dbReference>
<evidence type="ECO:0000313" key="4">
    <source>
        <dbReference type="Proteomes" id="UP001344447"/>
    </source>
</evidence>
<keyword evidence="4" id="KW-1185">Reference proteome</keyword>
<dbReference type="AlphaFoldDB" id="A0AAN7YU27"/>
<dbReference type="PANTHER" id="PTHR10504">
    <property type="entry name" value="BACTERICIDAL PERMEABILITY-INCREASING BPI PROTEIN-RELATED"/>
    <property type="match status" value="1"/>
</dbReference>
<comment type="caution">
    <text evidence="3">The sequence shown here is derived from an EMBL/GenBank/DDBJ whole genome shotgun (WGS) entry which is preliminary data.</text>
</comment>
<evidence type="ECO:0000256" key="1">
    <source>
        <dbReference type="SAM" id="SignalP"/>
    </source>
</evidence>
<feature type="signal peptide" evidence="1">
    <location>
        <begin position="1"/>
        <end position="21"/>
    </location>
</feature>
<dbReference type="InterPro" id="IPR032942">
    <property type="entry name" value="BPI/LBP/Plunc"/>
</dbReference>
<dbReference type="PANTHER" id="PTHR10504:SF142">
    <property type="entry name" value="UPF0522 PROTEIN A-RELATED"/>
    <property type="match status" value="1"/>
</dbReference>
<protein>
    <recommendedName>
        <fullName evidence="2">Lipid-binding serum glycoprotein C-terminal domain-containing protein</fullName>
    </recommendedName>
</protein>
<dbReference type="InterPro" id="IPR017943">
    <property type="entry name" value="Bactericidal_perm-incr_a/b_dom"/>
</dbReference>
<organism evidence="3 4">
    <name type="scientific">Dictyostelium firmibasis</name>
    <dbReference type="NCBI Taxonomy" id="79012"/>
    <lineage>
        <taxon>Eukaryota</taxon>
        <taxon>Amoebozoa</taxon>
        <taxon>Evosea</taxon>
        <taxon>Eumycetozoa</taxon>
        <taxon>Dictyostelia</taxon>
        <taxon>Dictyosteliales</taxon>
        <taxon>Dictyosteliaceae</taxon>
        <taxon>Dictyostelium</taxon>
    </lineage>
</organism>
<dbReference type="Proteomes" id="UP001344447">
    <property type="component" value="Unassembled WGS sequence"/>
</dbReference>
<reference evidence="3 4" key="1">
    <citation type="submission" date="2023-11" db="EMBL/GenBank/DDBJ databases">
        <title>Dfirmibasis_genome.</title>
        <authorList>
            <person name="Edelbroek B."/>
            <person name="Kjellin J."/>
            <person name="Jerlstrom-Hultqvist J."/>
            <person name="Soderbom F."/>
        </authorList>
    </citation>
    <scope>NUCLEOTIDE SEQUENCE [LARGE SCALE GENOMIC DNA]</scope>
    <source>
        <strain evidence="3 4">TNS-C-14</strain>
    </source>
</reference>
<feature type="chain" id="PRO_5042921216" description="Lipid-binding serum glycoprotein C-terminal domain-containing protein" evidence="1">
    <location>
        <begin position="22"/>
        <end position="511"/>
    </location>
</feature>
<feature type="domain" description="Lipid-binding serum glycoprotein C-terminal" evidence="2">
    <location>
        <begin position="303"/>
        <end position="456"/>
    </location>
</feature>
<keyword evidence="1" id="KW-0732">Signal</keyword>
<name>A0AAN7YU27_9MYCE</name>
<dbReference type="Pfam" id="PF02886">
    <property type="entry name" value="LBP_BPI_CETP_C"/>
    <property type="match status" value="1"/>
</dbReference>
<evidence type="ECO:0000313" key="3">
    <source>
        <dbReference type="EMBL" id="KAK5578856.1"/>
    </source>
</evidence>
<dbReference type="GO" id="GO:0008289">
    <property type="term" value="F:lipid binding"/>
    <property type="evidence" value="ECO:0007669"/>
    <property type="project" value="InterPro"/>
</dbReference>
<dbReference type="EMBL" id="JAVFKY010000003">
    <property type="protein sequence ID" value="KAK5578856.1"/>
    <property type="molecule type" value="Genomic_DNA"/>
</dbReference>
<evidence type="ECO:0000259" key="2">
    <source>
        <dbReference type="Pfam" id="PF02886"/>
    </source>
</evidence>
<dbReference type="Gene3D" id="3.15.10.10">
    <property type="entry name" value="Bactericidal permeability-increasing protein, domain 1"/>
    <property type="match status" value="1"/>
</dbReference>